<dbReference type="PANTHER" id="PTHR11439:SF440">
    <property type="entry name" value="INTEGRASE CATALYTIC DOMAIN-CONTAINING PROTEIN"/>
    <property type="match status" value="1"/>
</dbReference>
<proteinExistence type="predicted"/>
<dbReference type="STRING" id="456900.A0A151IPE5"/>
<organism evidence="1 2">
    <name type="scientific">Cyphomyrmex costatus</name>
    <dbReference type="NCBI Taxonomy" id="456900"/>
    <lineage>
        <taxon>Eukaryota</taxon>
        <taxon>Metazoa</taxon>
        <taxon>Ecdysozoa</taxon>
        <taxon>Arthropoda</taxon>
        <taxon>Hexapoda</taxon>
        <taxon>Insecta</taxon>
        <taxon>Pterygota</taxon>
        <taxon>Neoptera</taxon>
        <taxon>Endopterygota</taxon>
        <taxon>Hymenoptera</taxon>
        <taxon>Apocrita</taxon>
        <taxon>Aculeata</taxon>
        <taxon>Formicoidea</taxon>
        <taxon>Formicidae</taxon>
        <taxon>Myrmicinae</taxon>
        <taxon>Cyphomyrmex</taxon>
    </lineage>
</organism>
<dbReference type="PANTHER" id="PTHR11439">
    <property type="entry name" value="GAG-POL-RELATED RETROTRANSPOSON"/>
    <property type="match status" value="1"/>
</dbReference>
<accession>A0A151IPE5</accession>
<sequence length="265" mass="30589">MTLSQTQYIESLAAKYNLENAKLYDTPMEPNLKLDQASEIDERIKYRNLIGKLLYISTGTRPDISYSVNYLSRYQSCYDQTHYKYAMRILKYLYKTKDIKLTYCDDIKGDVLDCMVDSDYAGGNIDRKSTTGFIIRVYGNVIFWKTHKQNTVTKCSTFAEYTAMSEAVTETLFIKNLLSETFDVELEKPINIYEDNSSAIAIAKFGNFTKNSKHIEVQYHFINENYENGIIDIVKVDSNLNLADMLTKGLEKTKFLRNRNALGLI</sequence>
<name>A0A151IPE5_9HYME</name>
<dbReference type="CDD" id="cd09272">
    <property type="entry name" value="RNase_HI_RT_Ty1"/>
    <property type="match status" value="1"/>
</dbReference>
<protein>
    <submittedName>
        <fullName evidence="1">Copia protein</fullName>
    </submittedName>
</protein>
<keyword evidence="2" id="KW-1185">Reference proteome</keyword>
<evidence type="ECO:0000313" key="1">
    <source>
        <dbReference type="EMBL" id="KYN07833.1"/>
    </source>
</evidence>
<evidence type="ECO:0000313" key="2">
    <source>
        <dbReference type="Proteomes" id="UP000078542"/>
    </source>
</evidence>
<gene>
    <name evidence="1" type="ORF">ALC62_01195</name>
</gene>
<reference evidence="1 2" key="1">
    <citation type="submission" date="2016-03" db="EMBL/GenBank/DDBJ databases">
        <title>Cyphomyrmex costatus WGS genome.</title>
        <authorList>
            <person name="Nygaard S."/>
            <person name="Hu H."/>
            <person name="Boomsma J."/>
            <person name="Zhang G."/>
        </authorList>
    </citation>
    <scope>NUCLEOTIDE SEQUENCE [LARGE SCALE GENOMIC DNA]</scope>
    <source>
        <strain evidence="1">MS0001</strain>
        <tissue evidence="1">Whole body</tissue>
    </source>
</reference>
<dbReference type="AlphaFoldDB" id="A0A151IPE5"/>
<dbReference type="EMBL" id="KQ976868">
    <property type="protein sequence ID" value="KYN07833.1"/>
    <property type="molecule type" value="Genomic_DNA"/>
</dbReference>
<dbReference type="Proteomes" id="UP000078542">
    <property type="component" value="Unassembled WGS sequence"/>
</dbReference>